<protein>
    <recommendedName>
        <fullName evidence="13">Max-like protein X</fullName>
    </recommendedName>
    <alternativeName>
        <fullName evidence="14">Max-like bHLHZip protein</fullName>
    </alternativeName>
    <alternativeName>
        <fullName evidence="15">Protein BigMax</fullName>
    </alternativeName>
    <alternativeName>
        <fullName evidence="16">Transcription factor-like protein 4</fullName>
    </alternativeName>
</protein>
<keyword evidence="3" id="KW-0963">Cytoplasm</keyword>
<dbReference type="SUPFAM" id="SSF47459">
    <property type="entry name" value="HLH, helix-loop-helix DNA-binding domain"/>
    <property type="match status" value="1"/>
</dbReference>
<evidence type="ECO:0000256" key="1">
    <source>
        <dbReference type="ARBA" id="ARBA00004123"/>
    </source>
</evidence>
<keyword evidence="4" id="KW-0678">Repressor</keyword>
<dbReference type="EMBL" id="NEVH01012562">
    <property type="protein sequence ID" value="PNF30256.1"/>
    <property type="molecule type" value="Genomic_DNA"/>
</dbReference>
<keyword evidence="9" id="KW-0804">Transcription</keyword>
<evidence type="ECO:0000256" key="16">
    <source>
        <dbReference type="ARBA" id="ARBA00082933"/>
    </source>
</evidence>
<evidence type="ECO:0000256" key="11">
    <source>
        <dbReference type="ARBA" id="ARBA00053727"/>
    </source>
</evidence>
<comment type="function">
    <text evidence="11">Transcription regulator. Forms a sequence-specific DNA-binding protein complex with MAD1, MAD4, MNT, WBSCR14 and MLXIP which recognizes the core sequence 5'-CACGTG-3'. The TCFL4-MAD1, TCFL4-MAD4, TCFL4-WBSCR14 complexes are transcriptional repressors. Plays a role in transcriptional activation of glycolytic target genes. Involved in glucose-responsive gene regulation.</text>
</comment>
<evidence type="ECO:0000256" key="7">
    <source>
        <dbReference type="ARBA" id="ARBA00023125"/>
    </source>
</evidence>
<sequence>MSLPHGMIDSVDNMKMEPSSPTDRDRFPFSRSSSTGSLHTLSSSAPNSDDEDSDNKSSTISYKERRREAHTQAEQKRRDAIKKGYDSLQDLVPTCQQTDSSGYKLSKATVLQKSIDYIQFLLQQKKKQEEERNALRKEVVALRIMQANYEQIVKAHQNQPGQAEMRVSDETKFQVFQTVMDQLFLTFSNISVANFAELSACVISWLEEHCKPQALHQLVVSILQQLNSQMMQGNIRG</sequence>
<dbReference type="GO" id="GO:0005654">
    <property type="term" value="C:nucleoplasm"/>
    <property type="evidence" value="ECO:0007669"/>
    <property type="project" value="UniProtKB-ARBA"/>
</dbReference>
<evidence type="ECO:0000256" key="5">
    <source>
        <dbReference type="ARBA" id="ARBA00022553"/>
    </source>
</evidence>
<evidence type="ECO:0000256" key="10">
    <source>
        <dbReference type="ARBA" id="ARBA00023242"/>
    </source>
</evidence>
<evidence type="ECO:0000256" key="13">
    <source>
        <dbReference type="ARBA" id="ARBA00071251"/>
    </source>
</evidence>
<keyword evidence="6" id="KW-0805">Transcription regulation</keyword>
<name>A0A2J7QNU7_9NEOP</name>
<feature type="compositionally biased region" description="Low complexity" evidence="18">
    <location>
        <begin position="29"/>
        <end position="44"/>
    </location>
</feature>
<keyword evidence="5" id="KW-0597">Phosphoprotein</keyword>
<comment type="subcellular location">
    <subcellularLocation>
        <location evidence="2">Cytoplasm</location>
    </subcellularLocation>
    <subcellularLocation>
        <location evidence="1">Nucleus</location>
    </subcellularLocation>
</comment>
<reference evidence="20 21" key="1">
    <citation type="submission" date="2017-12" db="EMBL/GenBank/DDBJ databases">
        <title>Hemimetabolous genomes reveal molecular basis of termite eusociality.</title>
        <authorList>
            <person name="Harrison M.C."/>
            <person name="Jongepier E."/>
            <person name="Robertson H.M."/>
            <person name="Arning N."/>
            <person name="Bitard-Feildel T."/>
            <person name="Chao H."/>
            <person name="Childers C.P."/>
            <person name="Dinh H."/>
            <person name="Doddapaneni H."/>
            <person name="Dugan S."/>
            <person name="Gowin J."/>
            <person name="Greiner C."/>
            <person name="Han Y."/>
            <person name="Hu H."/>
            <person name="Hughes D.S.T."/>
            <person name="Huylmans A.-K."/>
            <person name="Kemena C."/>
            <person name="Kremer L.P.M."/>
            <person name="Lee S.L."/>
            <person name="Lopez-Ezquerra A."/>
            <person name="Mallet L."/>
            <person name="Monroy-Kuhn J.M."/>
            <person name="Moser A."/>
            <person name="Murali S.C."/>
            <person name="Muzny D.M."/>
            <person name="Otani S."/>
            <person name="Piulachs M.-D."/>
            <person name="Poelchau M."/>
            <person name="Qu J."/>
            <person name="Schaub F."/>
            <person name="Wada-Katsumata A."/>
            <person name="Worley K.C."/>
            <person name="Xie Q."/>
            <person name="Ylla G."/>
            <person name="Poulsen M."/>
            <person name="Gibbs R.A."/>
            <person name="Schal C."/>
            <person name="Richards S."/>
            <person name="Belles X."/>
            <person name="Korb J."/>
            <person name="Bornberg-Bauer E."/>
        </authorList>
    </citation>
    <scope>NUCLEOTIDE SEQUENCE [LARGE SCALE GENOMIC DNA]</scope>
    <source>
        <tissue evidence="20">Whole body</tissue>
    </source>
</reference>
<dbReference type="OrthoDB" id="5778525at2759"/>
<comment type="caution">
    <text evidence="20">The sequence shown here is derived from an EMBL/GenBank/DDBJ whole genome shotgun (WGS) entry which is preliminary data.</text>
</comment>
<evidence type="ECO:0000256" key="2">
    <source>
        <dbReference type="ARBA" id="ARBA00004496"/>
    </source>
</evidence>
<proteinExistence type="predicted"/>
<dbReference type="SMART" id="SM00353">
    <property type="entry name" value="HLH"/>
    <property type="match status" value="1"/>
</dbReference>
<keyword evidence="17" id="KW-0175">Coiled coil</keyword>
<dbReference type="PROSITE" id="PS50888">
    <property type="entry name" value="BHLH"/>
    <property type="match status" value="1"/>
</dbReference>
<keyword evidence="10" id="KW-0539">Nucleus</keyword>
<dbReference type="Pfam" id="PF00010">
    <property type="entry name" value="HLH"/>
    <property type="match status" value="1"/>
</dbReference>
<evidence type="ECO:0000256" key="3">
    <source>
        <dbReference type="ARBA" id="ARBA00022490"/>
    </source>
</evidence>
<evidence type="ECO:0000256" key="14">
    <source>
        <dbReference type="ARBA" id="ARBA00076041"/>
    </source>
</evidence>
<evidence type="ECO:0000313" key="21">
    <source>
        <dbReference type="Proteomes" id="UP000235965"/>
    </source>
</evidence>
<dbReference type="Proteomes" id="UP000235965">
    <property type="component" value="Unassembled WGS sequence"/>
</dbReference>
<keyword evidence="8" id="KW-0010">Activator</keyword>
<dbReference type="GO" id="GO:0046983">
    <property type="term" value="F:protein dimerization activity"/>
    <property type="evidence" value="ECO:0007669"/>
    <property type="project" value="InterPro"/>
</dbReference>
<evidence type="ECO:0000256" key="6">
    <source>
        <dbReference type="ARBA" id="ARBA00023015"/>
    </source>
</evidence>
<keyword evidence="21" id="KW-1185">Reference proteome</keyword>
<dbReference type="FunFam" id="4.10.280.10:FF:000037">
    <property type="entry name" value="max-like protein X isoform X2"/>
    <property type="match status" value="1"/>
</dbReference>
<dbReference type="InterPro" id="IPR052207">
    <property type="entry name" value="Max-like/E-box_TFs"/>
</dbReference>
<evidence type="ECO:0000256" key="12">
    <source>
        <dbReference type="ARBA" id="ARBA00065416"/>
    </source>
</evidence>
<evidence type="ECO:0000256" key="9">
    <source>
        <dbReference type="ARBA" id="ARBA00023163"/>
    </source>
</evidence>
<evidence type="ECO:0000313" key="20">
    <source>
        <dbReference type="EMBL" id="PNF30256.1"/>
    </source>
</evidence>
<dbReference type="GO" id="GO:0140297">
    <property type="term" value="F:DNA-binding transcription factor binding"/>
    <property type="evidence" value="ECO:0007669"/>
    <property type="project" value="UniProtKB-ARBA"/>
</dbReference>
<dbReference type="CDD" id="cd19687">
    <property type="entry name" value="bHLHzip_Mlx"/>
    <property type="match status" value="1"/>
</dbReference>
<comment type="subunit">
    <text evidence="12">Efficient DNA binding requires dimerization with another bHLH protein. Binds DNA as a heterodimer with MAD1, MAD4, MNT, WBSCR14 and MLXIP. Can also bind DNA as a homodimer.</text>
</comment>
<keyword evidence="7" id="KW-0238">DNA-binding</keyword>
<feature type="domain" description="BHLH" evidence="19">
    <location>
        <begin position="65"/>
        <end position="121"/>
    </location>
</feature>
<dbReference type="GO" id="GO:0045944">
    <property type="term" value="P:positive regulation of transcription by RNA polymerase II"/>
    <property type="evidence" value="ECO:0007669"/>
    <property type="project" value="UniProtKB-ARBA"/>
</dbReference>
<dbReference type="GO" id="GO:0005737">
    <property type="term" value="C:cytoplasm"/>
    <property type="evidence" value="ECO:0007669"/>
    <property type="project" value="UniProtKB-SubCell"/>
</dbReference>
<evidence type="ECO:0000256" key="15">
    <source>
        <dbReference type="ARBA" id="ARBA00079081"/>
    </source>
</evidence>
<organism evidence="20 21">
    <name type="scientific">Cryptotermes secundus</name>
    <dbReference type="NCBI Taxonomy" id="105785"/>
    <lineage>
        <taxon>Eukaryota</taxon>
        <taxon>Metazoa</taxon>
        <taxon>Ecdysozoa</taxon>
        <taxon>Arthropoda</taxon>
        <taxon>Hexapoda</taxon>
        <taxon>Insecta</taxon>
        <taxon>Pterygota</taxon>
        <taxon>Neoptera</taxon>
        <taxon>Polyneoptera</taxon>
        <taxon>Dictyoptera</taxon>
        <taxon>Blattodea</taxon>
        <taxon>Blattoidea</taxon>
        <taxon>Termitoidae</taxon>
        <taxon>Kalotermitidae</taxon>
        <taxon>Cryptotermitinae</taxon>
        <taxon>Cryptotermes</taxon>
    </lineage>
</organism>
<feature type="region of interest" description="Disordered" evidence="18">
    <location>
        <begin position="1"/>
        <end position="79"/>
    </location>
</feature>
<dbReference type="GO" id="GO:0000981">
    <property type="term" value="F:DNA-binding transcription factor activity, RNA polymerase II-specific"/>
    <property type="evidence" value="ECO:0007669"/>
    <property type="project" value="TreeGrafter"/>
</dbReference>
<feature type="compositionally biased region" description="Basic and acidic residues" evidence="18">
    <location>
        <begin position="62"/>
        <end position="79"/>
    </location>
</feature>
<dbReference type="InterPro" id="IPR036638">
    <property type="entry name" value="HLH_DNA-bd_sf"/>
</dbReference>
<evidence type="ECO:0000259" key="19">
    <source>
        <dbReference type="PROSITE" id="PS50888"/>
    </source>
</evidence>
<evidence type="ECO:0000256" key="18">
    <source>
        <dbReference type="SAM" id="MobiDB-lite"/>
    </source>
</evidence>
<gene>
    <name evidence="20" type="primary">MLX_3</name>
    <name evidence="20" type="ORF">B7P43_G01223</name>
</gene>
<dbReference type="Gene3D" id="4.10.280.10">
    <property type="entry name" value="Helix-loop-helix DNA-binding domain"/>
    <property type="match status" value="1"/>
</dbReference>
<evidence type="ECO:0000256" key="4">
    <source>
        <dbReference type="ARBA" id="ARBA00022491"/>
    </source>
</evidence>
<dbReference type="GO" id="GO:0000978">
    <property type="term" value="F:RNA polymerase II cis-regulatory region sequence-specific DNA binding"/>
    <property type="evidence" value="ECO:0007669"/>
    <property type="project" value="TreeGrafter"/>
</dbReference>
<accession>A0A2J7QNU7</accession>
<evidence type="ECO:0000256" key="17">
    <source>
        <dbReference type="SAM" id="Coils"/>
    </source>
</evidence>
<evidence type="ECO:0000256" key="8">
    <source>
        <dbReference type="ARBA" id="ARBA00023159"/>
    </source>
</evidence>
<dbReference type="InterPro" id="IPR011598">
    <property type="entry name" value="bHLH_dom"/>
</dbReference>
<dbReference type="PANTHER" id="PTHR15741:SF25">
    <property type="entry name" value="MAX-LIKE PROTEIN X"/>
    <property type="match status" value="1"/>
</dbReference>
<dbReference type="PANTHER" id="PTHR15741">
    <property type="entry name" value="BASIC HELIX-LOOP-HELIX ZIP TRANSCRIPTION FACTOR"/>
    <property type="match status" value="1"/>
</dbReference>
<dbReference type="AlphaFoldDB" id="A0A2J7QNU7"/>
<feature type="coiled-coil region" evidence="17">
    <location>
        <begin position="118"/>
        <end position="145"/>
    </location>
</feature>